<dbReference type="GO" id="GO:0003677">
    <property type="term" value="F:DNA binding"/>
    <property type="evidence" value="ECO:0007669"/>
    <property type="project" value="UniProtKB-KW"/>
</dbReference>
<keyword evidence="5" id="KW-0378">Hydrolase</keyword>
<dbReference type="AlphaFoldDB" id="A0A366HGJ3"/>
<evidence type="ECO:0000256" key="12">
    <source>
        <dbReference type="ARBA" id="ARBA00023235"/>
    </source>
</evidence>
<dbReference type="Pfam" id="PF06733">
    <property type="entry name" value="DEAD_2"/>
    <property type="match status" value="1"/>
</dbReference>
<dbReference type="PROSITE" id="PS51193">
    <property type="entry name" value="HELICASE_ATP_BIND_2"/>
    <property type="match status" value="1"/>
</dbReference>
<dbReference type="RefSeq" id="WP_113932016.1">
    <property type="nucleotide sequence ID" value="NZ_JACCEU010000002.1"/>
</dbReference>
<gene>
    <name evidence="16" type="ORF">DFR37_102142</name>
</gene>
<dbReference type="Pfam" id="PF13307">
    <property type="entry name" value="Helicase_C_2"/>
    <property type="match status" value="1"/>
</dbReference>
<evidence type="ECO:0000313" key="17">
    <source>
        <dbReference type="Proteomes" id="UP000253628"/>
    </source>
</evidence>
<evidence type="ECO:0000256" key="11">
    <source>
        <dbReference type="ARBA" id="ARBA00023204"/>
    </source>
</evidence>
<dbReference type="PROSITE" id="PS51194">
    <property type="entry name" value="HELICASE_CTER"/>
    <property type="match status" value="1"/>
</dbReference>
<dbReference type="InterPro" id="IPR006555">
    <property type="entry name" value="ATP-dep_Helicase_C"/>
</dbReference>
<dbReference type="EMBL" id="QNRQ01000002">
    <property type="protein sequence ID" value="RBP41763.1"/>
    <property type="molecule type" value="Genomic_DNA"/>
</dbReference>
<accession>A0A366HGJ3</accession>
<evidence type="ECO:0000256" key="3">
    <source>
        <dbReference type="ARBA" id="ARBA00022741"/>
    </source>
</evidence>
<keyword evidence="11" id="KW-0234">DNA repair</keyword>
<feature type="domain" description="Helicase C-terminal" evidence="15">
    <location>
        <begin position="581"/>
        <end position="772"/>
    </location>
</feature>
<dbReference type="Proteomes" id="UP000253628">
    <property type="component" value="Unassembled WGS sequence"/>
</dbReference>
<evidence type="ECO:0000259" key="14">
    <source>
        <dbReference type="PROSITE" id="PS51193"/>
    </source>
</evidence>
<protein>
    <submittedName>
        <fullName evidence="16">Rad3-related DNA helicase</fullName>
    </submittedName>
</protein>
<dbReference type="InterPro" id="IPR014013">
    <property type="entry name" value="Helic_SF1/SF2_ATP-bd_DinG/Rad3"/>
</dbReference>
<keyword evidence="3" id="KW-0547">Nucleotide-binding</keyword>
<keyword evidence="8" id="KW-0408">Iron</keyword>
<keyword evidence="10" id="KW-0238">DNA-binding</keyword>
<dbReference type="PANTHER" id="PTHR11472:SF34">
    <property type="entry name" value="REGULATOR OF TELOMERE ELONGATION HELICASE 1"/>
    <property type="match status" value="1"/>
</dbReference>
<name>A0A366HGJ3_9BURK</name>
<sequence length="772" mass="86528">MTYTVAVRTLCEFTAKQGDLDLRFTPTPTAQEGIAGHAVVASRRGAGYESEISLAGEFQQLMVRGRADGWDPAQNQLEEIKTFRGDLARMPANHRHLHWAQVKVYGHLLCQQRGLPELRLALIYFDIVGQRETVISEVHGAAALKQEFEDRCRRFLDWADQELAHRQSRDRALEGLRFPHAEFRSGQRPLAEAVYKAARGGRCLAAQAPTGIGKTIGTLFPLLKAAPAAKLDKLFFLTAKTSGRSVALNALTQIRGMDSSMPLRVIELVARDKACEHPDKACHGESCPLANGFYDRLPQARQAALDGKLLDKQALRRVAAEHQVCPYYLGHELVRWCDVAVGDFNYYFDSSAMLHGLTVANQWRVGVLVDEAHNLLDRARKMYTAELERNAFTALRHSAPGFLKKSLDGVNRCWNELLKNQRAAYEAYDSAPAKLIAALQRAVAAIIEFQTENPTHVDSLLQRFYFDALHFLHIAELFGSHSLFDITVPQLGAGPSRKASTLCLRNVIPAPFLAPRISAAHSMTLFSATLTPSHFYSDTLGLPADSAWIDVESPFKPDQLTVQVARRISTRYQHREASLQPMTDLMAVQYNRQPGNYLVFLSSFDYLRQLASLFQSRHPEIPIWEQSRQMDEAEREAFLQRFTQAGRGFGFAVLGGAFAEGIDLPGQRLIGAFIATLGLPQINPANEQIRQRMDTAFGGGYEYAYLYPGIRKVVQAAGRVIRSQDDRGVVYLMDDRYNRPQVRKLLPKWWPVDCLEEPVAAYTAMPFSEQPL</sequence>
<keyword evidence="1" id="KW-0004">4Fe-4S</keyword>
<dbReference type="SUPFAM" id="SSF52540">
    <property type="entry name" value="P-loop containing nucleoside triphosphate hydrolases"/>
    <property type="match status" value="1"/>
</dbReference>
<dbReference type="GO" id="GO:0051539">
    <property type="term" value="F:4 iron, 4 sulfur cluster binding"/>
    <property type="evidence" value="ECO:0007669"/>
    <property type="project" value="UniProtKB-KW"/>
</dbReference>
<proteinExistence type="inferred from homology"/>
<keyword evidence="2" id="KW-0479">Metal-binding</keyword>
<evidence type="ECO:0000259" key="15">
    <source>
        <dbReference type="PROSITE" id="PS51194"/>
    </source>
</evidence>
<dbReference type="PANTHER" id="PTHR11472">
    <property type="entry name" value="DNA REPAIR DEAD HELICASE RAD3/XP-D SUBFAMILY MEMBER"/>
    <property type="match status" value="1"/>
</dbReference>
<dbReference type="InterPro" id="IPR010614">
    <property type="entry name" value="RAD3-like_helicase_DEAD"/>
</dbReference>
<evidence type="ECO:0000256" key="6">
    <source>
        <dbReference type="ARBA" id="ARBA00022806"/>
    </source>
</evidence>
<evidence type="ECO:0000256" key="8">
    <source>
        <dbReference type="ARBA" id="ARBA00023004"/>
    </source>
</evidence>
<dbReference type="OrthoDB" id="9765586at2"/>
<comment type="similarity">
    <text evidence="13">Belongs to the helicase family. DinG subfamily.</text>
</comment>
<evidence type="ECO:0000256" key="4">
    <source>
        <dbReference type="ARBA" id="ARBA00022763"/>
    </source>
</evidence>
<keyword evidence="12" id="KW-0413">Isomerase</keyword>
<organism evidence="16 17">
    <name type="scientific">Eoetvoesiella caeni</name>
    <dbReference type="NCBI Taxonomy" id="645616"/>
    <lineage>
        <taxon>Bacteria</taxon>
        <taxon>Pseudomonadati</taxon>
        <taxon>Pseudomonadota</taxon>
        <taxon>Betaproteobacteria</taxon>
        <taxon>Burkholderiales</taxon>
        <taxon>Alcaligenaceae</taxon>
        <taxon>Eoetvoesiella</taxon>
    </lineage>
</organism>
<keyword evidence="17" id="KW-1185">Reference proteome</keyword>
<dbReference type="InterPro" id="IPR045028">
    <property type="entry name" value="DinG/Rad3-like"/>
</dbReference>
<dbReference type="GO" id="GO:0006281">
    <property type="term" value="P:DNA repair"/>
    <property type="evidence" value="ECO:0007669"/>
    <property type="project" value="UniProtKB-KW"/>
</dbReference>
<evidence type="ECO:0000256" key="10">
    <source>
        <dbReference type="ARBA" id="ARBA00023125"/>
    </source>
</evidence>
<comment type="caution">
    <text evidence="16">The sequence shown here is derived from an EMBL/GenBank/DDBJ whole genome shotgun (WGS) entry which is preliminary data.</text>
</comment>
<dbReference type="Gene3D" id="3.40.50.300">
    <property type="entry name" value="P-loop containing nucleotide triphosphate hydrolases"/>
    <property type="match status" value="2"/>
</dbReference>
<dbReference type="GO" id="GO:0016818">
    <property type="term" value="F:hydrolase activity, acting on acid anhydrides, in phosphorus-containing anhydrides"/>
    <property type="evidence" value="ECO:0007669"/>
    <property type="project" value="InterPro"/>
</dbReference>
<dbReference type="InterPro" id="IPR006554">
    <property type="entry name" value="Helicase-like_DEXD_c2"/>
</dbReference>
<evidence type="ECO:0000256" key="13">
    <source>
        <dbReference type="ARBA" id="ARBA00038058"/>
    </source>
</evidence>
<keyword evidence="9" id="KW-0411">Iron-sulfur</keyword>
<evidence type="ECO:0000256" key="7">
    <source>
        <dbReference type="ARBA" id="ARBA00022840"/>
    </source>
</evidence>
<dbReference type="GO" id="GO:0046872">
    <property type="term" value="F:metal ion binding"/>
    <property type="evidence" value="ECO:0007669"/>
    <property type="project" value="UniProtKB-KW"/>
</dbReference>
<reference evidence="16 17" key="1">
    <citation type="submission" date="2018-06" db="EMBL/GenBank/DDBJ databases">
        <title>Genomic Encyclopedia of Type Strains, Phase IV (KMG-IV): sequencing the most valuable type-strain genomes for metagenomic binning, comparative biology and taxonomic classification.</title>
        <authorList>
            <person name="Goeker M."/>
        </authorList>
    </citation>
    <scope>NUCLEOTIDE SEQUENCE [LARGE SCALE GENOMIC DNA]</scope>
    <source>
        <strain evidence="16 17">DSM 25520</strain>
    </source>
</reference>
<feature type="domain" description="Helicase ATP-binding" evidence="14">
    <location>
        <begin position="173"/>
        <end position="424"/>
    </location>
</feature>
<evidence type="ECO:0000256" key="9">
    <source>
        <dbReference type="ARBA" id="ARBA00023014"/>
    </source>
</evidence>
<evidence type="ECO:0000256" key="5">
    <source>
        <dbReference type="ARBA" id="ARBA00022801"/>
    </source>
</evidence>
<evidence type="ECO:0000256" key="2">
    <source>
        <dbReference type="ARBA" id="ARBA00022723"/>
    </source>
</evidence>
<dbReference type="InterPro" id="IPR001650">
    <property type="entry name" value="Helicase_C-like"/>
</dbReference>
<keyword evidence="4" id="KW-0227">DNA damage</keyword>
<dbReference type="SMART" id="SM00491">
    <property type="entry name" value="HELICc2"/>
    <property type="match status" value="1"/>
</dbReference>
<dbReference type="SMART" id="SM00488">
    <property type="entry name" value="DEXDc2"/>
    <property type="match status" value="1"/>
</dbReference>
<evidence type="ECO:0000256" key="1">
    <source>
        <dbReference type="ARBA" id="ARBA00022485"/>
    </source>
</evidence>
<keyword evidence="6 16" id="KW-0347">Helicase</keyword>
<evidence type="ECO:0000313" key="16">
    <source>
        <dbReference type="EMBL" id="RBP41763.1"/>
    </source>
</evidence>
<dbReference type="InterPro" id="IPR027417">
    <property type="entry name" value="P-loop_NTPase"/>
</dbReference>
<dbReference type="GO" id="GO:0003678">
    <property type="term" value="F:DNA helicase activity"/>
    <property type="evidence" value="ECO:0007669"/>
    <property type="project" value="InterPro"/>
</dbReference>
<dbReference type="GO" id="GO:0005524">
    <property type="term" value="F:ATP binding"/>
    <property type="evidence" value="ECO:0007669"/>
    <property type="project" value="UniProtKB-KW"/>
</dbReference>
<keyword evidence="7" id="KW-0067">ATP-binding</keyword>